<dbReference type="AlphaFoldDB" id="A0A0S4QXK8"/>
<evidence type="ECO:0000256" key="2">
    <source>
        <dbReference type="SAM" id="Phobius"/>
    </source>
</evidence>
<feature type="transmembrane region" description="Helical" evidence="2">
    <location>
        <begin position="6"/>
        <end position="27"/>
    </location>
</feature>
<gene>
    <name evidence="3" type="ORF">Ga0074812_13747</name>
</gene>
<feature type="region of interest" description="Disordered" evidence="1">
    <location>
        <begin position="149"/>
        <end position="285"/>
    </location>
</feature>
<accession>A0A0S4QXK8</accession>
<keyword evidence="2" id="KW-0812">Transmembrane</keyword>
<dbReference type="EMBL" id="FAOZ01000037">
    <property type="protein sequence ID" value="CUU60263.1"/>
    <property type="molecule type" value="Genomic_DNA"/>
</dbReference>
<dbReference type="Proteomes" id="UP000198802">
    <property type="component" value="Unassembled WGS sequence"/>
</dbReference>
<feature type="compositionally biased region" description="Low complexity" evidence="1">
    <location>
        <begin position="202"/>
        <end position="238"/>
    </location>
</feature>
<feature type="compositionally biased region" description="Low complexity" evidence="1">
    <location>
        <begin position="173"/>
        <end position="184"/>
    </location>
</feature>
<protein>
    <submittedName>
        <fullName evidence="3">Uncharacterized protein</fullName>
    </submittedName>
</protein>
<dbReference type="RefSeq" id="WP_091284913.1">
    <property type="nucleotide sequence ID" value="NZ_FAOZ01000037.1"/>
</dbReference>
<sequence length="303" mass="29459">MIALISGVLAALAMIALVVGIVGMLRGRIGFLGIDDRPMAGLLTAASFTVAVATFGVLATGGDRPDATVTARPLGTDPSLSDGYPTDGRAGDLGSGLPRAAVRQFPAPFGSGGPGSYAQPVVPPWPTMPGSTAQGQVLPGQVLPGQVLPGQTSPGPAFPGDGLPAGVRPGQDLAGPGALVPPGLVPGGAAPGLRGITPWPWPSSSPEAPDVTDAAGSGSLSTGDTAGTTGSSTGGADLSPDRGEAAQGGQARETGGSPRGNPRVPPAEGRNDGCYSTDDGGLGVGLPDVSVWDILAGLAEACP</sequence>
<organism evidence="3 4">
    <name type="scientific">Parafrankia irregularis</name>
    <dbReference type="NCBI Taxonomy" id="795642"/>
    <lineage>
        <taxon>Bacteria</taxon>
        <taxon>Bacillati</taxon>
        <taxon>Actinomycetota</taxon>
        <taxon>Actinomycetes</taxon>
        <taxon>Frankiales</taxon>
        <taxon>Frankiaceae</taxon>
        <taxon>Parafrankia</taxon>
    </lineage>
</organism>
<reference evidence="4" key="1">
    <citation type="submission" date="2015-11" db="EMBL/GenBank/DDBJ databases">
        <authorList>
            <person name="Varghese N."/>
        </authorList>
    </citation>
    <scope>NUCLEOTIDE SEQUENCE [LARGE SCALE GENOMIC DNA]</scope>
    <source>
        <strain evidence="4">DSM 45899</strain>
    </source>
</reference>
<feature type="region of interest" description="Disordered" evidence="1">
    <location>
        <begin position="68"/>
        <end position="95"/>
    </location>
</feature>
<keyword evidence="2" id="KW-0472">Membrane</keyword>
<name>A0A0S4QXK8_9ACTN</name>
<proteinExistence type="predicted"/>
<feature type="transmembrane region" description="Helical" evidence="2">
    <location>
        <begin position="39"/>
        <end position="59"/>
    </location>
</feature>
<keyword evidence="2" id="KW-1133">Transmembrane helix</keyword>
<evidence type="ECO:0000313" key="3">
    <source>
        <dbReference type="EMBL" id="CUU60263.1"/>
    </source>
</evidence>
<keyword evidence="4" id="KW-1185">Reference proteome</keyword>
<evidence type="ECO:0000313" key="4">
    <source>
        <dbReference type="Proteomes" id="UP000198802"/>
    </source>
</evidence>
<evidence type="ECO:0000256" key="1">
    <source>
        <dbReference type="SAM" id="MobiDB-lite"/>
    </source>
</evidence>